<sequence length="1197" mass="126168">MSFSRHRVAGVAAAILATGLLVSSPAQAAEALTIEGENPTATTMVPGAAAQTGASGGSSLRLYTAAEAPEGGYTATYEVEVDDASLYRLDATTIPVGVEWASPFRVRANDGAWQESSDARQLSVVNSELRRYELGALALDAGVNTIEFQVTERRKSPNTNYTLFLDTFTLTPAEMALESVTAPDRFGVFEQGESATLTAALNSKALAPVPVTWSVADYDGAVVAEGETTVETGESTASIDLGDALDTGAYRVSARITGLETGIEGAFAVLPEASSRPAVDDSPFAVDVYGSKLIATDDAEAFAHVLSLTGVDWIRDRQRWNDVINPARGSFDFSGEQQPLNWLQAADAAGLKTLSSFHDGPSWTRVEKRELPQDLRDMYDFALAAGENYDGLVDAWQLWNEQNRKFAHESEGADRFAAVMKAAALGFLDSGTDALLVNGGLAGVDPHYAQWQFRNGILDYLDAHAYHTHTTVNASASTNAHPDFSSQLEAAQPYGDDGKGRWVTESGIALNNADQTKLPTATQEALQARYIVSSAAESLAQGSTKQFFFIAAPYREGASYWSMYRSPDEPMAALAAQSVMTRELGEGRYAGQLTGLPKGVSAYAFDTGSGPAAVLWAPTDTEVTVPVEGEAALVDLMGRDGDLAVSGGAAAFTVGPDPVYLSAAQFPDLKAAPAPAAPADPIDAEDFTTAERVVIQPVFDAATSENSQLYGYGLDSTATTTVTAEVYNFNDAGVTAEVAATAEGGWQVVGAAQQVTIPAGGKADVTFEITAGTDLQQTIADLTFKATVDGKTSSPAVAELRPRASSLTVEHAIDGADDVVKAEYTNTTDAAQHISEASWTFSEDTETVDVDLDVAPGATVSLLSTPAPAGAGEVAYTATLTIDGAGEASASGTLSALPWLDVPRVPKRTIEIDGVRDDLSGLPSTTLKAPGVKESSLAAETWFTWDDDNLYLTAEVSDDIHVQPYVNTATWQADGLQFAVAPNWPGESDLRPEIQEYTEFGFALTPQGPQLYRYKSGSVEGFLTSADIAAVRDETTKTTVYEAAVPWSLLEPIGLTPTSAASLSIAVNDSDGDGTRGWVRWGDGITTSKDTELFEPVIFAADANNAVAGSANVRAQCWGDRPALAAHAWNDSAAPVDVRFSTPLGDHIVHDLAAKKGGYHAFRPDGASVPAWESLTVVAGDAGTRAFAHEGAKVTCE</sequence>
<keyword evidence="1" id="KW-0732">Signal</keyword>
<dbReference type="GO" id="GO:0004553">
    <property type="term" value="F:hydrolase activity, hydrolyzing O-glycosyl compounds"/>
    <property type="evidence" value="ECO:0007669"/>
    <property type="project" value="InterPro"/>
</dbReference>
<evidence type="ECO:0000313" key="3">
    <source>
        <dbReference type="EMBL" id="MCD5310695.1"/>
    </source>
</evidence>
<dbReference type="InterPro" id="IPR017853">
    <property type="entry name" value="GH"/>
</dbReference>
<feature type="signal peptide" evidence="1">
    <location>
        <begin position="1"/>
        <end position="28"/>
    </location>
</feature>
<feature type="domain" description="Carbohydrate-binding" evidence="2">
    <location>
        <begin position="933"/>
        <end position="1094"/>
    </location>
</feature>
<protein>
    <recommendedName>
        <fullName evidence="2">Carbohydrate-binding domain-containing protein</fullName>
    </recommendedName>
</protein>
<organism evidence="3 4">
    <name type="scientific">Kineosporia babensis</name>
    <dbReference type="NCBI Taxonomy" id="499548"/>
    <lineage>
        <taxon>Bacteria</taxon>
        <taxon>Bacillati</taxon>
        <taxon>Actinomycetota</taxon>
        <taxon>Actinomycetes</taxon>
        <taxon>Kineosporiales</taxon>
        <taxon>Kineosporiaceae</taxon>
        <taxon>Kineosporia</taxon>
    </lineage>
</organism>
<dbReference type="PANTHER" id="PTHR12631">
    <property type="entry name" value="ALPHA-L-IDURONIDASE"/>
    <property type="match status" value="1"/>
</dbReference>
<dbReference type="InterPro" id="IPR051923">
    <property type="entry name" value="Glycosyl_Hydrolase_39"/>
</dbReference>
<dbReference type="InterPro" id="IPR010502">
    <property type="entry name" value="Carb-bd_dom_fam9"/>
</dbReference>
<evidence type="ECO:0000256" key="1">
    <source>
        <dbReference type="SAM" id="SignalP"/>
    </source>
</evidence>
<keyword evidence="4" id="KW-1185">Reference proteome</keyword>
<gene>
    <name evidence="3" type="ORF">LR394_07300</name>
</gene>
<dbReference type="RefSeq" id="WP_231439802.1">
    <property type="nucleotide sequence ID" value="NZ_JAJOMB010000003.1"/>
</dbReference>
<dbReference type="Proteomes" id="UP001138997">
    <property type="component" value="Unassembled WGS sequence"/>
</dbReference>
<dbReference type="Gene3D" id="2.60.120.260">
    <property type="entry name" value="Galactose-binding domain-like"/>
    <property type="match status" value="1"/>
</dbReference>
<dbReference type="Gene3D" id="3.20.20.80">
    <property type="entry name" value="Glycosidases"/>
    <property type="match status" value="1"/>
</dbReference>
<dbReference type="AlphaFoldDB" id="A0A9X1NBK3"/>
<dbReference type="Pfam" id="PF06452">
    <property type="entry name" value="CBM9_1"/>
    <property type="match status" value="1"/>
</dbReference>
<dbReference type="GO" id="GO:0016052">
    <property type="term" value="P:carbohydrate catabolic process"/>
    <property type="evidence" value="ECO:0007669"/>
    <property type="project" value="InterPro"/>
</dbReference>
<dbReference type="SUPFAM" id="SSF51445">
    <property type="entry name" value="(Trans)glycosidases"/>
    <property type="match status" value="1"/>
</dbReference>
<dbReference type="Gene3D" id="2.60.40.1190">
    <property type="match status" value="1"/>
</dbReference>
<evidence type="ECO:0000259" key="2">
    <source>
        <dbReference type="Pfam" id="PF06452"/>
    </source>
</evidence>
<evidence type="ECO:0000313" key="4">
    <source>
        <dbReference type="Proteomes" id="UP001138997"/>
    </source>
</evidence>
<dbReference type="PANTHER" id="PTHR12631:SF10">
    <property type="entry name" value="BETA-XYLOSIDASE-LIKE PROTEIN-RELATED"/>
    <property type="match status" value="1"/>
</dbReference>
<dbReference type="GO" id="GO:0030246">
    <property type="term" value="F:carbohydrate binding"/>
    <property type="evidence" value="ECO:0007669"/>
    <property type="project" value="InterPro"/>
</dbReference>
<proteinExistence type="predicted"/>
<dbReference type="CDD" id="cd09621">
    <property type="entry name" value="CBM9_like_5"/>
    <property type="match status" value="1"/>
</dbReference>
<name>A0A9X1NBK3_9ACTN</name>
<comment type="caution">
    <text evidence="3">The sequence shown here is derived from an EMBL/GenBank/DDBJ whole genome shotgun (WGS) entry which is preliminary data.</text>
</comment>
<dbReference type="SUPFAM" id="SSF49344">
    <property type="entry name" value="CBD9-like"/>
    <property type="match status" value="1"/>
</dbReference>
<dbReference type="EMBL" id="JAJOMB010000003">
    <property type="protein sequence ID" value="MCD5310695.1"/>
    <property type="molecule type" value="Genomic_DNA"/>
</dbReference>
<feature type="chain" id="PRO_5040981844" description="Carbohydrate-binding domain-containing protein" evidence="1">
    <location>
        <begin position="29"/>
        <end position="1197"/>
    </location>
</feature>
<reference evidence="3" key="1">
    <citation type="submission" date="2021-11" db="EMBL/GenBank/DDBJ databases">
        <title>Streptomyces corallinus and Kineosporia corallina sp. nov., two new coral-derived marine actinobacteria.</title>
        <authorList>
            <person name="Buangrab K."/>
            <person name="Sutthacheep M."/>
            <person name="Yeemin T."/>
            <person name="Harunari E."/>
            <person name="Igarashi Y."/>
            <person name="Sripreechasak P."/>
            <person name="Kanchanasin P."/>
            <person name="Tanasupawat S."/>
            <person name="Phongsopitanun W."/>
        </authorList>
    </citation>
    <scope>NUCLEOTIDE SEQUENCE</scope>
    <source>
        <strain evidence="3">JCM 31032</strain>
    </source>
</reference>
<accession>A0A9X1NBK3</accession>